<reference evidence="9 10" key="1">
    <citation type="submission" date="2018-01" db="EMBL/GenBank/DDBJ databases">
        <title>Genomic Encyclopedia of Archaeal and Bacterial Type Strains, Phase II (KMG-II): from individual species to whole genera.</title>
        <authorList>
            <person name="Goeker M."/>
        </authorList>
    </citation>
    <scope>NUCLEOTIDE SEQUENCE [LARGE SCALE GENOMIC DNA]</scope>
    <source>
        <strain evidence="9 10">DSM 17023</strain>
    </source>
</reference>
<keyword evidence="3 7" id="KW-0997">Cell inner membrane</keyword>
<comment type="caution">
    <text evidence="9">The sequence shown here is derived from an EMBL/GenBank/DDBJ whole genome shotgun (WGS) entry which is preliminary data.</text>
</comment>
<keyword evidence="7" id="KW-0813">Transport</keyword>
<dbReference type="PIRSF" id="PIRSF006066">
    <property type="entry name" value="HI0050"/>
    <property type="match status" value="1"/>
</dbReference>
<evidence type="ECO:0000256" key="1">
    <source>
        <dbReference type="ARBA" id="ARBA00004429"/>
    </source>
</evidence>
<comment type="subunit">
    <text evidence="7">The complex comprises the extracytoplasmic solute receptor protein and the two transmembrane proteins.</text>
</comment>
<dbReference type="Proteomes" id="UP000236959">
    <property type="component" value="Unassembled WGS sequence"/>
</dbReference>
<feature type="transmembrane region" description="Helical" evidence="7">
    <location>
        <begin position="77"/>
        <end position="97"/>
    </location>
</feature>
<dbReference type="InterPro" id="IPR004681">
    <property type="entry name" value="TRAP_DctM"/>
</dbReference>
<feature type="transmembrane region" description="Helical" evidence="7">
    <location>
        <begin position="170"/>
        <end position="191"/>
    </location>
</feature>
<evidence type="ECO:0000259" key="8">
    <source>
        <dbReference type="Pfam" id="PF06808"/>
    </source>
</evidence>
<comment type="function">
    <text evidence="7">Part of the tripartite ATP-independent periplasmic (TRAP) transport system.</text>
</comment>
<dbReference type="RefSeq" id="WP_103221160.1">
    <property type="nucleotide sequence ID" value="NZ_PPCN01000001.1"/>
</dbReference>
<keyword evidence="2" id="KW-1003">Cell membrane</keyword>
<evidence type="ECO:0000256" key="7">
    <source>
        <dbReference type="RuleBase" id="RU369079"/>
    </source>
</evidence>
<feature type="transmembrane region" description="Helical" evidence="7">
    <location>
        <begin position="353"/>
        <end position="374"/>
    </location>
</feature>
<keyword evidence="5 7" id="KW-1133">Transmembrane helix</keyword>
<organism evidence="9 10">
    <name type="scientific">Roseibium marinum</name>
    <dbReference type="NCBI Taxonomy" id="281252"/>
    <lineage>
        <taxon>Bacteria</taxon>
        <taxon>Pseudomonadati</taxon>
        <taxon>Pseudomonadota</taxon>
        <taxon>Alphaproteobacteria</taxon>
        <taxon>Hyphomicrobiales</taxon>
        <taxon>Stappiaceae</taxon>
        <taxon>Roseibium</taxon>
    </lineage>
</organism>
<sequence>MVTAAIFGSLILLMLIRTPIAVALGLSSVLGLILSGIDLQIAAQRMLSTNNSFPLLAIPFFILAGEIMSTGGMSRRLVNFAGSLVGHLTGGLGAVAILGSSFFAALSGSNAATVAAIGGVMNGPMEEKGYRPQYTAATIAAAGVTGMIIPPSILLILYGVVSGVSIADLFLAGMAPGIVICISMLALNWFLTRRDGIEKTEFQGLPGIWDSFRAAFLPLLMPVIILSGIYGGVFTPTEAAIVAVLYGLIVGCLYRELTLADLYRAFYKAVLSSAVVMFIMNAAGVFAWLITINQIPQSISAYLAEVAGGPIVYLLLVNVFLLFVGCIMNAAAAIVIFTSILYPAAMSFGIDPVLFGIIVSVNLSIGTVTPPLGVDLFIASAITKVPIEKIVTAIWPYIGVLLLDLVIITYYPPISLFLVWLFG</sequence>
<evidence type="ECO:0000256" key="5">
    <source>
        <dbReference type="ARBA" id="ARBA00022989"/>
    </source>
</evidence>
<dbReference type="AlphaFoldDB" id="A0A2S3V3T1"/>
<dbReference type="GO" id="GO:0022857">
    <property type="term" value="F:transmembrane transporter activity"/>
    <property type="evidence" value="ECO:0007669"/>
    <property type="project" value="UniProtKB-UniRule"/>
</dbReference>
<accession>A0A2S3V3T1</accession>
<feature type="transmembrane region" description="Helical" evidence="7">
    <location>
        <begin position="394"/>
        <end position="422"/>
    </location>
</feature>
<keyword evidence="10" id="KW-1185">Reference proteome</keyword>
<evidence type="ECO:0000256" key="2">
    <source>
        <dbReference type="ARBA" id="ARBA00022475"/>
    </source>
</evidence>
<comment type="caution">
    <text evidence="7">Lacks conserved residue(s) required for the propagation of feature annotation.</text>
</comment>
<evidence type="ECO:0000313" key="10">
    <source>
        <dbReference type="Proteomes" id="UP000236959"/>
    </source>
</evidence>
<dbReference type="GO" id="GO:0005886">
    <property type="term" value="C:plasma membrane"/>
    <property type="evidence" value="ECO:0007669"/>
    <property type="project" value="UniProtKB-SubCell"/>
</dbReference>
<feature type="transmembrane region" description="Helical" evidence="7">
    <location>
        <begin position="212"/>
        <end position="233"/>
    </location>
</feature>
<feature type="transmembrane region" description="Helical" evidence="7">
    <location>
        <begin position="47"/>
        <end position="65"/>
    </location>
</feature>
<name>A0A2S3V3T1_9HYPH</name>
<dbReference type="NCBIfam" id="TIGR00786">
    <property type="entry name" value="dctM"/>
    <property type="match status" value="1"/>
</dbReference>
<comment type="subcellular location">
    <subcellularLocation>
        <location evidence="1 7">Cell inner membrane</location>
        <topology evidence="1 7">Multi-pass membrane protein</topology>
    </subcellularLocation>
</comment>
<evidence type="ECO:0000313" key="9">
    <source>
        <dbReference type="EMBL" id="POF34608.1"/>
    </source>
</evidence>
<dbReference type="InterPro" id="IPR010656">
    <property type="entry name" value="DctM"/>
</dbReference>
<evidence type="ECO:0000256" key="4">
    <source>
        <dbReference type="ARBA" id="ARBA00022692"/>
    </source>
</evidence>
<feature type="domain" description="TRAP C4-dicarboxylate transport system permease DctM subunit" evidence="8">
    <location>
        <begin position="7"/>
        <end position="413"/>
    </location>
</feature>
<keyword evidence="4 7" id="KW-0812">Transmembrane</keyword>
<proteinExistence type="inferred from homology"/>
<feature type="transmembrane region" description="Helical" evidence="7">
    <location>
        <begin position="239"/>
        <end position="257"/>
    </location>
</feature>
<keyword evidence="6 7" id="KW-0472">Membrane</keyword>
<feature type="transmembrane region" description="Helical" evidence="7">
    <location>
        <begin position="311"/>
        <end position="341"/>
    </location>
</feature>
<dbReference type="EMBL" id="PPCN01000001">
    <property type="protein sequence ID" value="POF34608.1"/>
    <property type="molecule type" value="Genomic_DNA"/>
</dbReference>
<evidence type="ECO:0000256" key="6">
    <source>
        <dbReference type="ARBA" id="ARBA00023136"/>
    </source>
</evidence>
<evidence type="ECO:0000256" key="3">
    <source>
        <dbReference type="ARBA" id="ARBA00022519"/>
    </source>
</evidence>
<dbReference type="OrthoDB" id="9790209at2"/>
<dbReference type="PANTHER" id="PTHR33362:SF3">
    <property type="entry name" value="SIALIC ACID TRAP TRANSPORTER PERMEASE PROTEIN SIAT"/>
    <property type="match status" value="1"/>
</dbReference>
<feature type="transmembrane region" description="Helical" evidence="7">
    <location>
        <begin position="269"/>
        <end position="291"/>
    </location>
</feature>
<comment type="similarity">
    <text evidence="7">Belongs to the TRAP transporter large permease family.</text>
</comment>
<gene>
    <name evidence="9" type="ORF">CLV41_1011065</name>
</gene>
<feature type="transmembrane region" description="Helical" evidence="7">
    <location>
        <begin position="134"/>
        <end position="158"/>
    </location>
</feature>
<dbReference type="Pfam" id="PF06808">
    <property type="entry name" value="DctM"/>
    <property type="match status" value="1"/>
</dbReference>
<dbReference type="PANTHER" id="PTHR33362">
    <property type="entry name" value="SIALIC ACID TRAP TRANSPORTER PERMEASE PROTEIN SIAT-RELATED"/>
    <property type="match status" value="1"/>
</dbReference>
<protein>
    <recommendedName>
        <fullName evidence="7">TRAP transporter large permease protein</fullName>
    </recommendedName>
</protein>